<dbReference type="InterPro" id="IPR007312">
    <property type="entry name" value="Phosphoesterase"/>
</dbReference>
<dbReference type="Proteomes" id="UP000292958">
    <property type="component" value="Unassembled WGS sequence"/>
</dbReference>
<dbReference type="InterPro" id="IPR017850">
    <property type="entry name" value="Alkaline_phosphatase_core_sf"/>
</dbReference>
<gene>
    <name evidence="6" type="ORF">BDD14_1648</name>
</gene>
<feature type="domain" description="Bacterial phospholipase C C-terminal" evidence="5">
    <location>
        <begin position="606"/>
        <end position="680"/>
    </location>
</feature>
<evidence type="ECO:0000259" key="5">
    <source>
        <dbReference type="Pfam" id="PF05506"/>
    </source>
</evidence>
<dbReference type="PROSITE" id="PS51318">
    <property type="entry name" value="TAT"/>
    <property type="match status" value="1"/>
</dbReference>
<dbReference type="AlphaFoldDB" id="A0A4Q7YTE3"/>
<organism evidence="6 7">
    <name type="scientific">Edaphobacter modestus</name>
    <dbReference type="NCBI Taxonomy" id="388466"/>
    <lineage>
        <taxon>Bacteria</taxon>
        <taxon>Pseudomonadati</taxon>
        <taxon>Acidobacteriota</taxon>
        <taxon>Terriglobia</taxon>
        <taxon>Terriglobales</taxon>
        <taxon>Acidobacteriaceae</taxon>
        <taxon>Edaphobacter</taxon>
    </lineage>
</organism>
<dbReference type="Pfam" id="PF05506">
    <property type="entry name" value="PLipase_C_C"/>
    <property type="match status" value="2"/>
</dbReference>
<evidence type="ECO:0000313" key="6">
    <source>
        <dbReference type="EMBL" id="RZU40209.1"/>
    </source>
</evidence>
<dbReference type="EMBL" id="SHKW01000001">
    <property type="protein sequence ID" value="RZU40209.1"/>
    <property type="molecule type" value="Genomic_DNA"/>
</dbReference>
<evidence type="ECO:0000256" key="2">
    <source>
        <dbReference type="ARBA" id="ARBA00012018"/>
    </source>
</evidence>
<dbReference type="PANTHER" id="PTHR31956:SF1">
    <property type="entry name" value="NON-SPECIFIC PHOSPHOLIPASE C1"/>
    <property type="match status" value="1"/>
</dbReference>
<dbReference type="GO" id="GO:0034480">
    <property type="term" value="F:phosphatidylcholine phospholipase C activity"/>
    <property type="evidence" value="ECO:0007669"/>
    <property type="project" value="UniProtKB-EC"/>
</dbReference>
<keyword evidence="7" id="KW-1185">Reference proteome</keyword>
<comment type="caution">
    <text evidence="6">The sequence shown here is derived from an EMBL/GenBank/DDBJ whole genome shotgun (WGS) entry which is preliminary data.</text>
</comment>
<reference evidence="6 7" key="1">
    <citation type="submission" date="2019-02" db="EMBL/GenBank/DDBJ databases">
        <title>Genomic Encyclopedia of Archaeal and Bacterial Type Strains, Phase II (KMG-II): from individual species to whole genera.</title>
        <authorList>
            <person name="Goeker M."/>
        </authorList>
    </citation>
    <scope>NUCLEOTIDE SEQUENCE [LARGE SCALE GENOMIC DNA]</scope>
    <source>
        <strain evidence="6 7">DSM 18101</strain>
    </source>
</reference>
<evidence type="ECO:0000256" key="4">
    <source>
        <dbReference type="SAM" id="MobiDB-lite"/>
    </source>
</evidence>
<dbReference type="Gene3D" id="3.40.720.10">
    <property type="entry name" value="Alkaline Phosphatase, subunit A"/>
    <property type="match status" value="2"/>
</dbReference>
<accession>A0A4Q7YTE3</accession>
<comment type="similarity">
    <text evidence="1">Belongs to the bacterial phospholipase C family.</text>
</comment>
<dbReference type="InterPro" id="IPR017767">
    <property type="entry name" value="PC-PLC"/>
</dbReference>
<dbReference type="EC" id="3.1.4.3" evidence="2"/>
<dbReference type="NCBIfam" id="TIGR03396">
    <property type="entry name" value="PC_PLC"/>
    <property type="match status" value="1"/>
</dbReference>
<evidence type="ECO:0000313" key="7">
    <source>
        <dbReference type="Proteomes" id="UP000292958"/>
    </source>
</evidence>
<keyword evidence="3" id="KW-0378">Hydrolase</keyword>
<dbReference type="InterPro" id="IPR008475">
    <property type="entry name" value="PLipase_C_C"/>
</dbReference>
<evidence type="ECO:0000256" key="1">
    <source>
        <dbReference type="ARBA" id="ARBA00009717"/>
    </source>
</evidence>
<proteinExistence type="inferred from homology"/>
<feature type="domain" description="Bacterial phospholipase C C-terminal" evidence="5">
    <location>
        <begin position="501"/>
        <end position="591"/>
    </location>
</feature>
<name>A0A4Q7YTE3_9BACT</name>
<feature type="region of interest" description="Disordered" evidence="4">
    <location>
        <begin position="684"/>
        <end position="711"/>
    </location>
</feature>
<dbReference type="RefSeq" id="WP_130418306.1">
    <property type="nucleotide sequence ID" value="NZ_SHKW01000001.1"/>
</dbReference>
<dbReference type="InterPro" id="IPR006311">
    <property type="entry name" value="TAT_signal"/>
</dbReference>
<evidence type="ECO:0000256" key="3">
    <source>
        <dbReference type="ARBA" id="ARBA00022801"/>
    </source>
</evidence>
<dbReference type="Pfam" id="PF04185">
    <property type="entry name" value="Phosphoesterase"/>
    <property type="match status" value="1"/>
</dbReference>
<sequence>MALDRRSFLQLLSTSALSASFPSSIARALEIPANHRTGTINDVEHIVFMMQENRSFDHYFGTLRGVRGFGDPHPVTLSTGNPVWYQPNGSGYTLPFHPGGPNLGLQFLQDLAHDWDTTHAAWNNGHNDQWVPQKGATTMAHLTRSDIPYHHALADAFTVCDAYFCSLLGPTDPNRYHMWTGWVGNDGKNGGPVIDNAEAGYDWSTYPERLEKAGVSWKIYQDIGEGLTASGSWGWTGDNPYIGNYGDNSLLYFHQFQNAPQGSPLAEKGRTGTNALGGQSLFEIFQNDVKSGNLPQVSWVVAPEAYTEHPNWPANYGAWYVSQILDALTSNPEVWSKTVFFLMYDENDGFFDHVVPPTPPQTRSQGKSTVSIENEIFAGNAANPAGPYGLGMRVPMVVISPWSKGGYVSSEVFDHTSMIRFVEKRFGNQFRGLNEPNITKWRRSVSGDLTSAFNFKSPNSASIPLPSTAAYQPPDNKRHEDYVPAPPTDQTLPVQESGTRPARAVPYELNLLASADLAHERVQLTFLNTGRATAVFHVRSNIQTNAPVGPWTYTVEAGHTVQDTWNIGASNESIYDLSVYGPNGFVRSLKGSISGGQKVNLDVVAMYNPLASLITLQITNRGVAGDIAITDVYSGETVRHELRLGQIISQNYNCHATHGWYDFVIQSVPDASFERRLAGHIETGEDSVTDPAIGTSQNSSRLEAPKSLIEA</sequence>
<dbReference type="PANTHER" id="PTHR31956">
    <property type="entry name" value="NON-SPECIFIC PHOSPHOLIPASE C4-RELATED"/>
    <property type="match status" value="1"/>
</dbReference>
<dbReference type="CDD" id="cd16014">
    <property type="entry name" value="PLC"/>
    <property type="match status" value="1"/>
</dbReference>
<protein>
    <recommendedName>
        <fullName evidence="2">phospholipase C</fullName>
        <ecNumber evidence="2">3.1.4.3</ecNumber>
    </recommendedName>
</protein>
<dbReference type="OrthoDB" id="9770871at2"/>
<dbReference type="GO" id="GO:0016042">
    <property type="term" value="P:lipid catabolic process"/>
    <property type="evidence" value="ECO:0007669"/>
    <property type="project" value="InterPro"/>
</dbReference>